<keyword evidence="2 3" id="KW-0732">Signal</keyword>
<protein>
    <recommendedName>
        <fullName evidence="6">Stigma-specific STIG1-like protein 1</fullName>
    </recommendedName>
</protein>
<dbReference type="PANTHER" id="PTHR33227">
    <property type="entry name" value="STIGMA-SPECIFIC STIG1-LIKE PROTEIN 3"/>
    <property type="match status" value="1"/>
</dbReference>
<evidence type="ECO:0008006" key="6">
    <source>
        <dbReference type="Google" id="ProtNLM"/>
    </source>
</evidence>
<dbReference type="InterPro" id="IPR006969">
    <property type="entry name" value="Stig-like"/>
</dbReference>
<keyword evidence="5" id="KW-1185">Reference proteome</keyword>
<evidence type="ECO:0000256" key="3">
    <source>
        <dbReference type="SAM" id="SignalP"/>
    </source>
</evidence>
<dbReference type="AlphaFoldDB" id="A0AAE1RY44"/>
<evidence type="ECO:0000313" key="4">
    <source>
        <dbReference type="EMBL" id="KAK4360914.1"/>
    </source>
</evidence>
<evidence type="ECO:0000256" key="2">
    <source>
        <dbReference type="ARBA" id="ARBA00022729"/>
    </source>
</evidence>
<organism evidence="4 5">
    <name type="scientific">Anisodus tanguticus</name>
    <dbReference type="NCBI Taxonomy" id="243964"/>
    <lineage>
        <taxon>Eukaryota</taxon>
        <taxon>Viridiplantae</taxon>
        <taxon>Streptophyta</taxon>
        <taxon>Embryophyta</taxon>
        <taxon>Tracheophyta</taxon>
        <taxon>Spermatophyta</taxon>
        <taxon>Magnoliopsida</taxon>
        <taxon>eudicotyledons</taxon>
        <taxon>Gunneridae</taxon>
        <taxon>Pentapetalae</taxon>
        <taxon>asterids</taxon>
        <taxon>lamiids</taxon>
        <taxon>Solanales</taxon>
        <taxon>Solanaceae</taxon>
        <taxon>Solanoideae</taxon>
        <taxon>Hyoscyameae</taxon>
        <taxon>Anisodus</taxon>
    </lineage>
</organism>
<dbReference type="EMBL" id="JAVYJV010000010">
    <property type="protein sequence ID" value="KAK4360914.1"/>
    <property type="molecule type" value="Genomic_DNA"/>
</dbReference>
<gene>
    <name evidence="4" type="ORF">RND71_019866</name>
</gene>
<accession>A0AAE1RY44</accession>
<feature type="signal peptide" evidence="3">
    <location>
        <begin position="1"/>
        <end position="19"/>
    </location>
</feature>
<comment type="caution">
    <text evidence="4">The sequence shown here is derived from an EMBL/GenBank/DDBJ whole genome shotgun (WGS) entry which is preliminary data.</text>
</comment>
<comment type="similarity">
    <text evidence="1">Belongs to the STIG1 family.</text>
</comment>
<name>A0AAE1RY44_9SOLA</name>
<evidence type="ECO:0000256" key="1">
    <source>
        <dbReference type="ARBA" id="ARBA00006010"/>
    </source>
</evidence>
<feature type="chain" id="PRO_5041967779" description="Stigma-specific STIG1-like protein 1" evidence="3">
    <location>
        <begin position="20"/>
        <end position="135"/>
    </location>
</feature>
<evidence type="ECO:0000313" key="5">
    <source>
        <dbReference type="Proteomes" id="UP001291623"/>
    </source>
</evidence>
<sequence length="135" mass="15314">MKLFTSLLVLLLSITIAMTLFPSLSSQESVHDEKIDATYQRGKESFRRYNMYTCNKYPRVCAAKGSRGPDCCRKKCVNVMTDRFNCGKCGRKCGYLEMCCEGWCVNTYFNKRHCGNCNNSCKKGSTCSYGMCSYA</sequence>
<dbReference type="Proteomes" id="UP001291623">
    <property type="component" value="Unassembled WGS sequence"/>
</dbReference>
<proteinExistence type="inferred from homology"/>
<reference evidence="4" key="1">
    <citation type="submission" date="2023-12" db="EMBL/GenBank/DDBJ databases">
        <title>Genome assembly of Anisodus tanguticus.</title>
        <authorList>
            <person name="Wang Y.-J."/>
        </authorList>
    </citation>
    <scope>NUCLEOTIDE SEQUENCE</scope>
    <source>
        <strain evidence="4">KB-2021</strain>
        <tissue evidence="4">Leaf</tissue>
    </source>
</reference>
<dbReference type="PANTHER" id="PTHR33227:SF42">
    <property type="entry name" value="STIGMA-SPECIFIC STIG1-LIKE PROTEIN 1"/>
    <property type="match status" value="1"/>
</dbReference>
<dbReference type="Pfam" id="PF04885">
    <property type="entry name" value="Stig1"/>
    <property type="match status" value="1"/>
</dbReference>